<dbReference type="PANTHER" id="PTHR30055">
    <property type="entry name" value="HTH-TYPE TRANSCRIPTIONAL REGULATOR RUTR"/>
    <property type="match status" value="1"/>
</dbReference>
<dbReference type="InterPro" id="IPR001647">
    <property type="entry name" value="HTH_TetR"/>
</dbReference>
<evidence type="ECO:0000256" key="1">
    <source>
        <dbReference type="ARBA" id="ARBA00023015"/>
    </source>
</evidence>
<evidence type="ECO:0000259" key="5">
    <source>
        <dbReference type="PROSITE" id="PS50977"/>
    </source>
</evidence>
<evidence type="ECO:0000313" key="6">
    <source>
        <dbReference type="EMBL" id="PAV26136.1"/>
    </source>
</evidence>
<dbReference type="PROSITE" id="PS50977">
    <property type="entry name" value="HTH_TETR_2"/>
    <property type="match status" value="1"/>
</dbReference>
<protein>
    <submittedName>
        <fullName evidence="6">TetR family transcriptional regulator</fullName>
    </submittedName>
</protein>
<dbReference type="InterPro" id="IPR009057">
    <property type="entry name" value="Homeodomain-like_sf"/>
</dbReference>
<keyword evidence="7" id="KW-1185">Reference proteome</keyword>
<dbReference type="GO" id="GO:0003700">
    <property type="term" value="F:DNA-binding transcription factor activity"/>
    <property type="evidence" value="ECO:0007669"/>
    <property type="project" value="TreeGrafter"/>
</dbReference>
<dbReference type="InterPro" id="IPR050109">
    <property type="entry name" value="HTH-type_TetR-like_transc_reg"/>
</dbReference>
<name>A0A2A2I4B0_9GAMM</name>
<dbReference type="Gene3D" id="1.10.357.10">
    <property type="entry name" value="Tetracycline Repressor, domain 2"/>
    <property type="match status" value="1"/>
</dbReference>
<dbReference type="EMBL" id="NMPM01000037">
    <property type="protein sequence ID" value="PAV26136.1"/>
    <property type="molecule type" value="Genomic_DNA"/>
</dbReference>
<organism evidence="6 7">
    <name type="scientific">Tamilnaduibacter salinus</name>
    <dbReference type="NCBI Taxonomy" id="1484056"/>
    <lineage>
        <taxon>Bacteria</taxon>
        <taxon>Pseudomonadati</taxon>
        <taxon>Pseudomonadota</taxon>
        <taxon>Gammaproteobacteria</taxon>
        <taxon>Pseudomonadales</taxon>
        <taxon>Marinobacteraceae</taxon>
        <taxon>Tamilnaduibacter</taxon>
    </lineage>
</organism>
<dbReference type="Pfam" id="PF00440">
    <property type="entry name" value="TetR_N"/>
    <property type="match status" value="1"/>
</dbReference>
<dbReference type="SUPFAM" id="SSF48498">
    <property type="entry name" value="Tetracyclin repressor-like, C-terminal domain"/>
    <property type="match status" value="1"/>
</dbReference>
<dbReference type="RefSeq" id="WP_095610850.1">
    <property type="nucleotide sequence ID" value="NZ_NMPM01000037.1"/>
</dbReference>
<accession>A0A2A2I4B0</accession>
<dbReference type="AlphaFoldDB" id="A0A2A2I4B0"/>
<dbReference type="InterPro" id="IPR036271">
    <property type="entry name" value="Tet_transcr_reg_TetR-rel_C_sf"/>
</dbReference>
<evidence type="ECO:0000256" key="3">
    <source>
        <dbReference type="ARBA" id="ARBA00023163"/>
    </source>
</evidence>
<dbReference type="Proteomes" id="UP000218332">
    <property type="component" value="Unassembled WGS sequence"/>
</dbReference>
<dbReference type="InterPro" id="IPR025996">
    <property type="entry name" value="MT1864/Rv1816-like_C"/>
</dbReference>
<sequence length="210" mass="22778">MIENREVVKPYHHGHLREALIESARDILEREGRDLTLRAVAKRAGVSHTAPYKHFQSKDALLAAIAVQGFHELEYATRTARAEAGPCADDQLVATGLAYIFFGVQHPEVYRLMFGPRQTDAVSETVQAAGRSAFGVLVGVLENGIEAGVFNPTDPTTGAFAPWALVHGVTQMAIDRTGPLAATGHSAVERYARAALFSMLEGLRPRTETT</sequence>
<dbReference type="PRINTS" id="PR00455">
    <property type="entry name" value="HTHTETR"/>
</dbReference>
<evidence type="ECO:0000256" key="4">
    <source>
        <dbReference type="PROSITE-ProRule" id="PRU00335"/>
    </source>
</evidence>
<keyword evidence="2 4" id="KW-0238">DNA-binding</keyword>
<feature type="DNA-binding region" description="H-T-H motif" evidence="4">
    <location>
        <begin position="36"/>
        <end position="55"/>
    </location>
</feature>
<reference evidence="6 7" key="1">
    <citation type="submission" date="2017-07" db="EMBL/GenBank/DDBJ databases">
        <title>Tamlnaduibacter salinus (Mi-7) genome sequencing.</title>
        <authorList>
            <person name="Verma A."/>
            <person name="Krishnamurthi S."/>
        </authorList>
    </citation>
    <scope>NUCLEOTIDE SEQUENCE [LARGE SCALE GENOMIC DNA]</scope>
    <source>
        <strain evidence="6 7">Mi-7</strain>
    </source>
</reference>
<dbReference type="SUPFAM" id="SSF46689">
    <property type="entry name" value="Homeodomain-like"/>
    <property type="match status" value="1"/>
</dbReference>
<keyword evidence="1" id="KW-0805">Transcription regulation</keyword>
<evidence type="ECO:0000256" key="2">
    <source>
        <dbReference type="ARBA" id="ARBA00023125"/>
    </source>
</evidence>
<dbReference type="PANTHER" id="PTHR30055:SF220">
    <property type="entry name" value="TETR-FAMILY REGULATORY PROTEIN"/>
    <property type="match status" value="1"/>
</dbReference>
<feature type="domain" description="HTH tetR-type" evidence="5">
    <location>
        <begin position="14"/>
        <end position="73"/>
    </location>
</feature>
<gene>
    <name evidence="6" type="ORF">CF392_07555</name>
</gene>
<dbReference type="GO" id="GO:0000976">
    <property type="term" value="F:transcription cis-regulatory region binding"/>
    <property type="evidence" value="ECO:0007669"/>
    <property type="project" value="TreeGrafter"/>
</dbReference>
<proteinExistence type="predicted"/>
<dbReference type="Pfam" id="PF13305">
    <property type="entry name" value="TetR_C_33"/>
    <property type="match status" value="1"/>
</dbReference>
<evidence type="ECO:0000313" key="7">
    <source>
        <dbReference type="Proteomes" id="UP000218332"/>
    </source>
</evidence>
<comment type="caution">
    <text evidence="6">The sequence shown here is derived from an EMBL/GenBank/DDBJ whole genome shotgun (WGS) entry which is preliminary data.</text>
</comment>
<keyword evidence="3" id="KW-0804">Transcription</keyword>